<reference evidence="9 10" key="1">
    <citation type="submission" date="2016-10" db="EMBL/GenBank/DDBJ databases">
        <title>Rodentibacter gen. nov. and new species.</title>
        <authorList>
            <person name="Christensen H."/>
        </authorList>
    </citation>
    <scope>NUCLEOTIDE SEQUENCE [LARGE SCALE GENOMIC DNA]</scope>
    <source>
        <strain evidence="9 10">Ac151</strain>
    </source>
</reference>
<keyword evidence="6" id="KW-0472">Membrane</keyword>
<keyword evidence="7" id="KW-0998">Cell outer membrane</keyword>
<comment type="caution">
    <text evidence="9">The sequence shown here is derived from an EMBL/GenBank/DDBJ whole genome shotgun (WGS) entry which is preliminary data.</text>
</comment>
<keyword evidence="8" id="KW-0732">Signal</keyword>
<dbReference type="RefSeq" id="WP_077423351.1">
    <property type="nucleotide sequence ID" value="NZ_MLHQ01000010.1"/>
</dbReference>
<evidence type="ECO:0000256" key="2">
    <source>
        <dbReference type="ARBA" id="ARBA00007613"/>
    </source>
</evidence>
<dbReference type="Proteomes" id="UP000188602">
    <property type="component" value="Unassembled WGS sequence"/>
</dbReference>
<comment type="similarity">
    <text evidence="2">Belongs to the outer membrane factor (OMF) (TC 1.B.17) family.</text>
</comment>
<keyword evidence="4" id="KW-1134">Transmembrane beta strand</keyword>
<feature type="chain" id="PRO_5012166180" evidence="8">
    <location>
        <begin position="27"/>
        <end position="424"/>
    </location>
</feature>
<evidence type="ECO:0000256" key="4">
    <source>
        <dbReference type="ARBA" id="ARBA00022452"/>
    </source>
</evidence>
<dbReference type="Gene3D" id="1.20.1600.10">
    <property type="entry name" value="Outer membrane efflux proteins (OEP)"/>
    <property type="match status" value="1"/>
</dbReference>
<gene>
    <name evidence="9" type="ORF">BKL49_04055</name>
</gene>
<dbReference type="InterPro" id="IPR003423">
    <property type="entry name" value="OMP_efflux"/>
</dbReference>
<protein>
    <submittedName>
        <fullName evidence="9">Transporter</fullName>
    </submittedName>
</protein>
<dbReference type="PANTHER" id="PTHR30026:SF20">
    <property type="entry name" value="OUTER MEMBRANE PROTEIN TOLC"/>
    <property type="match status" value="1"/>
</dbReference>
<dbReference type="GO" id="GO:1990281">
    <property type="term" value="C:efflux pump complex"/>
    <property type="evidence" value="ECO:0007669"/>
    <property type="project" value="TreeGrafter"/>
</dbReference>
<evidence type="ECO:0000256" key="7">
    <source>
        <dbReference type="ARBA" id="ARBA00023237"/>
    </source>
</evidence>
<organism evidence="9 10">
    <name type="scientific">Rodentibacter myodis</name>
    <dbReference type="NCBI Taxonomy" id="1907939"/>
    <lineage>
        <taxon>Bacteria</taxon>
        <taxon>Pseudomonadati</taxon>
        <taxon>Pseudomonadota</taxon>
        <taxon>Gammaproteobacteria</taxon>
        <taxon>Pasteurellales</taxon>
        <taxon>Pasteurellaceae</taxon>
        <taxon>Rodentibacter</taxon>
    </lineage>
</organism>
<dbReference type="SUPFAM" id="SSF56954">
    <property type="entry name" value="Outer membrane efflux proteins (OEP)"/>
    <property type="match status" value="1"/>
</dbReference>
<dbReference type="AlphaFoldDB" id="A0A1V3JR25"/>
<keyword evidence="5" id="KW-0812">Transmembrane</keyword>
<evidence type="ECO:0000256" key="5">
    <source>
        <dbReference type="ARBA" id="ARBA00022692"/>
    </source>
</evidence>
<comment type="subcellular location">
    <subcellularLocation>
        <location evidence="1">Cell outer membrane</location>
    </subcellularLocation>
</comment>
<feature type="signal peptide" evidence="8">
    <location>
        <begin position="1"/>
        <end position="26"/>
    </location>
</feature>
<dbReference type="GO" id="GO:0009279">
    <property type="term" value="C:cell outer membrane"/>
    <property type="evidence" value="ECO:0007669"/>
    <property type="project" value="UniProtKB-SubCell"/>
</dbReference>
<evidence type="ECO:0000256" key="6">
    <source>
        <dbReference type="ARBA" id="ARBA00023136"/>
    </source>
</evidence>
<evidence type="ECO:0000256" key="3">
    <source>
        <dbReference type="ARBA" id="ARBA00022448"/>
    </source>
</evidence>
<proteinExistence type="inferred from homology"/>
<dbReference type="GO" id="GO:0015288">
    <property type="term" value="F:porin activity"/>
    <property type="evidence" value="ECO:0007669"/>
    <property type="project" value="TreeGrafter"/>
</dbReference>
<evidence type="ECO:0000256" key="8">
    <source>
        <dbReference type="SAM" id="SignalP"/>
    </source>
</evidence>
<keyword evidence="3" id="KW-0813">Transport</keyword>
<accession>A0A1V3JR25</accession>
<dbReference type="STRING" id="1907939.BKL49_04055"/>
<dbReference type="GO" id="GO:0015562">
    <property type="term" value="F:efflux transmembrane transporter activity"/>
    <property type="evidence" value="ECO:0007669"/>
    <property type="project" value="InterPro"/>
</dbReference>
<dbReference type="Pfam" id="PF02321">
    <property type="entry name" value="OEP"/>
    <property type="match status" value="1"/>
</dbReference>
<dbReference type="EMBL" id="MLHQ01000010">
    <property type="protein sequence ID" value="OOF59261.1"/>
    <property type="molecule type" value="Genomic_DNA"/>
</dbReference>
<dbReference type="PANTHER" id="PTHR30026">
    <property type="entry name" value="OUTER MEMBRANE PROTEIN TOLC"/>
    <property type="match status" value="1"/>
</dbReference>
<evidence type="ECO:0000313" key="9">
    <source>
        <dbReference type="EMBL" id="OOF59261.1"/>
    </source>
</evidence>
<evidence type="ECO:0000256" key="1">
    <source>
        <dbReference type="ARBA" id="ARBA00004442"/>
    </source>
</evidence>
<dbReference type="InterPro" id="IPR051906">
    <property type="entry name" value="TolC-like"/>
</dbReference>
<evidence type="ECO:0000313" key="10">
    <source>
        <dbReference type="Proteomes" id="UP000188602"/>
    </source>
</evidence>
<sequence>MKNFIFKRYSLALTGMLLLLSPGVFAKTTLNEILQYAFVADPTLDEAKANISMAASQTKVSEAGHLPVVSLTGTSVLGQRHTYTSERRSGPGVAARVNLYAWGGVEAEIERDKQKETYYHYKLTETRELMGQDISQLYLSALRAKETLAVYKESLARHDKILRDLGVISTYDEGRFSEVNEAQSRKNQVETSILMQERILQSSLNRLSRYSGGKVLSVDDLIDPFSQVTDVNAFIKRYKNPEVTSNPSYLAQQAEFESSKAAVEAAKARRLPAINLEGTANRHEYEVYVNMSWDIYNPATKYAQEQSYYSQKAAEAKLREIELSVQEKSLTSEVDMVRNQRLATVAHKQIALQRKVVKDKEFQFEVAASSLMDLLDSYQELSRVQIDEVNARNDFRDAALLYLVSQSGITQWVGAENTTMKSKK</sequence>
<keyword evidence="10" id="KW-1185">Reference proteome</keyword>
<name>A0A1V3JR25_9PAST</name>